<accession>A0A1M4RY74</accession>
<organism evidence="2 3">
    <name type="scientific">Actinomyces glycerinitolerans</name>
    <dbReference type="NCBI Taxonomy" id="1892869"/>
    <lineage>
        <taxon>Bacteria</taxon>
        <taxon>Bacillati</taxon>
        <taxon>Actinomycetota</taxon>
        <taxon>Actinomycetes</taxon>
        <taxon>Actinomycetales</taxon>
        <taxon>Actinomycetaceae</taxon>
        <taxon>Actinomyces</taxon>
    </lineage>
</organism>
<dbReference type="OrthoDB" id="110211at2"/>
<evidence type="ECO:0000313" key="3">
    <source>
        <dbReference type="Proteomes" id="UP000184291"/>
    </source>
</evidence>
<keyword evidence="3" id="KW-1185">Reference proteome</keyword>
<dbReference type="STRING" id="1892869.ACGLYG10_1126"/>
<dbReference type="RefSeq" id="WP_073328823.1">
    <property type="nucleotide sequence ID" value="NZ_FQTT01000009.1"/>
</dbReference>
<dbReference type="AlphaFoldDB" id="A0A1M4RY74"/>
<dbReference type="Gene3D" id="3.20.20.80">
    <property type="entry name" value="Glycosidases"/>
    <property type="match status" value="1"/>
</dbReference>
<dbReference type="SUPFAM" id="SSF51445">
    <property type="entry name" value="(Trans)glycosidases"/>
    <property type="match status" value="1"/>
</dbReference>
<evidence type="ECO:0008006" key="4">
    <source>
        <dbReference type="Google" id="ProtNLM"/>
    </source>
</evidence>
<evidence type="ECO:0000313" key="2">
    <source>
        <dbReference type="EMBL" id="SHE24916.1"/>
    </source>
</evidence>
<reference evidence="3" key="1">
    <citation type="submission" date="2016-09" db="EMBL/GenBank/DDBJ databases">
        <authorList>
            <person name="Strepis N."/>
        </authorList>
    </citation>
    <scope>NUCLEOTIDE SEQUENCE [LARGE SCALE GENOMIC DNA]</scope>
</reference>
<proteinExistence type="predicted"/>
<feature type="region of interest" description="Disordered" evidence="1">
    <location>
        <begin position="341"/>
        <end position="370"/>
    </location>
</feature>
<evidence type="ECO:0000256" key="1">
    <source>
        <dbReference type="SAM" id="MobiDB-lite"/>
    </source>
</evidence>
<protein>
    <recommendedName>
        <fullName evidence="4">Glycosyl hydrolase</fullName>
    </recommendedName>
</protein>
<dbReference type="InterPro" id="IPR017853">
    <property type="entry name" value="GH"/>
</dbReference>
<gene>
    <name evidence="2" type="ORF">ACGLYG10_1126</name>
</gene>
<sequence length="392" mass="43427">MRFGVNYTPRVGWFHSWLDLDPALVSEDMATIRSIGADHVRIFPLWPLLQPNRSLIRPAAVDDVLRVVDIAGQAGLTVTVDALQGHLSSFDFLPSWVTSWHDRNLFTDPKAVSGQIRLVRTLARELSSRPHADGLSLGNEFIQFASARHPHRSQLSADEAERWLTTLLGAAREAWPTGELTHSFDDDLWFDDSHPFTPAHALLGDTTTVHSWVFMQVGPRYGSGHPALPLFARYLVELARAWGGPRRSIWLQEVGAPVTYVPNNDAPAFITDTIAHLTGLDGMPSARNLEAITWWCSHDVSRDLTDFPELEYSLGLIDSTGAIKPAGRAFREVVDAARDSASTHAASPGDQPRFVLPTADPARRSTTGPNSELFDQWLRMALQGTIPELRLP</sequence>
<dbReference type="Proteomes" id="UP000184291">
    <property type="component" value="Unassembled WGS sequence"/>
</dbReference>
<dbReference type="EMBL" id="FQTT01000009">
    <property type="protein sequence ID" value="SHE24916.1"/>
    <property type="molecule type" value="Genomic_DNA"/>
</dbReference>
<name>A0A1M4RY74_9ACTO</name>